<dbReference type="OrthoDB" id="18170at2759"/>
<feature type="transmembrane region" description="Helical" evidence="10">
    <location>
        <begin position="368"/>
        <end position="385"/>
    </location>
</feature>
<dbReference type="CDD" id="cd13959">
    <property type="entry name" value="PT_UbiA_COQ2"/>
    <property type="match status" value="1"/>
</dbReference>
<dbReference type="Pfam" id="PF01040">
    <property type="entry name" value="UbiA"/>
    <property type="match status" value="1"/>
</dbReference>
<keyword evidence="13" id="KW-1185">Reference proteome</keyword>
<comment type="caution">
    <text evidence="12">The sequence shown here is derived from an EMBL/GenBank/DDBJ whole genome shotgun (WGS) entry which is preliminary data.</text>
</comment>
<keyword evidence="5 10" id="KW-0812">Transmembrane</keyword>
<evidence type="ECO:0000256" key="6">
    <source>
        <dbReference type="ARBA" id="ARBA00022989"/>
    </source>
</evidence>
<gene>
    <name evidence="10 12" type="primary">COQ2</name>
    <name evidence="12" type="ORF">KQ657_002545</name>
</gene>
<keyword evidence="6 10" id="KW-1133">Transmembrane helix</keyword>
<proteinExistence type="inferred from homology"/>
<comment type="catalytic activity">
    <reaction evidence="8 10">
        <text>an all-trans-polyprenyl diphosphate + 4-hydroxybenzoate = a 4-hydroxy-3-(all-trans-polyprenyl)benzoate + diphosphate</text>
        <dbReference type="Rhea" id="RHEA:44504"/>
        <dbReference type="Rhea" id="RHEA-COMP:9514"/>
        <dbReference type="Rhea" id="RHEA-COMP:9564"/>
        <dbReference type="ChEBI" id="CHEBI:17879"/>
        <dbReference type="ChEBI" id="CHEBI:33019"/>
        <dbReference type="ChEBI" id="CHEBI:58914"/>
        <dbReference type="ChEBI" id="CHEBI:78396"/>
        <dbReference type="EC" id="2.5.1.39"/>
    </reaction>
</comment>
<comment type="function">
    <text evidence="9 10">Catalyzes the prenylation of para-hydroxybenzoate (PHB) with an all-trans polyprenyl group. Mediates the second step in the final reaction sequence of coenzyme Q (CoQ) biosynthesis, which is the condensation of the polyisoprenoid side chain with PHB, generating the first membrane-bound Q intermediate.</text>
</comment>
<evidence type="ECO:0000256" key="3">
    <source>
        <dbReference type="ARBA" id="ARBA00005985"/>
    </source>
</evidence>
<evidence type="ECO:0000256" key="2">
    <source>
        <dbReference type="ARBA" id="ARBA00004292"/>
    </source>
</evidence>
<evidence type="ECO:0000256" key="4">
    <source>
        <dbReference type="ARBA" id="ARBA00022679"/>
    </source>
</evidence>
<evidence type="ECO:0000313" key="12">
    <source>
        <dbReference type="EMBL" id="KAG7191939.1"/>
    </source>
</evidence>
<organism evidence="12 13">
    <name type="scientific">Scheffersomyces spartinae</name>
    <dbReference type="NCBI Taxonomy" id="45513"/>
    <lineage>
        <taxon>Eukaryota</taxon>
        <taxon>Fungi</taxon>
        <taxon>Dikarya</taxon>
        <taxon>Ascomycota</taxon>
        <taxon>Saccharomycotina</taxon>
        <taxon>Pichiomycetes</taxon>
        <taxon>Debaryomycetaceae</taxon>
        <taxon>Scheffersomyces</taxon>
    </lineage>
</organism>
<comment type="subcellular location">
    <subcellularLocation>
        <location evidence="2 10">Mitochondrion inner membrane</location>
        <topology evidence="2 10">Multi-pass membrane protein</topology>
        <orientation evidence="2 10">Matrix side</orientation>
    </subcellularLocation>
</comment>
<evidence type="ECO:0000256" key="1">
    <source>
        <dbReference type="ARBA" id="ARBA00001946"/>
    </source>
</evidence>
<sequence>MFILPPIRGALKAAPIWRRTSLGTKWLSTTSVRFSSQKEQPIASPPSKSRSNTKPMTSLEMARSKFKPEELEAARIARETLIQNTPLYRVLPTKWIPYAELMRLEKPGGTHLLLIPSLWGITMAAYSIHAPLTTTLSAIGLFTIGAVIMRGAGCTINDIWDRDLDNQVARTMERPITSGRVSVGQAVTFLAAECFAGLAVLLSLPFECFYLGALSLPFVFSYPLFKRFTYYPQIMLSITFSWGCLLGFPAVHAPLDLWVAVPLFLTKFFWSMSYDTVYAHQDKLYDIKAGIKSTALKWQDKSRSIIYGMTAVQSSLYGFAGIMNHMGPGFFIFGAYGMTRMFLKLRKVNLDNPDDCWKFFNDNIRTGYILWFGIVVDYIMQLLGYL</sequence>
<dbReference type="HAMAP" id="MF_01635">
    <property type="entry name" value="UbiA"/>
    <property type="match status" value="1"/>
</dbReference>
<feature type="transmembrane region" description="Helical" evidence="10">
    <location>
        <begin position="234"/>
        <end position="255"/>
    </location>
</feature>
<evidence type="ECO:0000313" key="13">
    <source>
        <dbReference type="Proteomes" id="UP000790833"/>
    </source>
</evidence>
<dbReference type="EMBL" id="JAHMUF010000021">
    <property type="protein sequence ID" value="KAG7191939.1"/>
    <property type="molecule type" value="Genomic_DNA"/>
</dbReference>
<reference evidence="12" key="1">
    <citation type="submission" date="2021-03" db="EMBL/GenBank/DDBJ databases">
        <authorList>
            <person name="Palmer J.M."/>
        </authorList>
    </citation>
    <scope>NUCLEOTIDE SEQUENCE</scope>
    <source>
        <strain evidence="12">ARV_011</strain>
    </source>
</reference>
<keyword evidence="10" id="KW-0831">Ubiquinone biosynthesis</keyword>
<dbReference type="PANTHER" id="PTHR11048:SF28">
    <property type="entry name" value="4-HYDROXYBENZOATE POLYPRENYLTRANSFERASE, MITOCHONDRIAL"/>
    <property type="match status" value="1"/>
</dbReference>
<dbReference type="EC" id="2.5.1.39" evidence="10"/>
<evidence type="ECO:0000256" key="11">
    <source>
        <dbReference type="SAM" id="MobiDB-lite"/>
    </source>
</evidence>
<keyword evidence="10" id="KW-0999">Mitochondrion inner membrane</keyword>
<dbReference type="InterPro" id="IPR030470">
    <property type="entry name" value="UbiA_prenylTrfase_CS"/>
</dbReference>
<dbReference type="FunFam" id="1.20.120.1780:FF:000001">
    <property type="entry name" value="4-hydroxybenzoate octaprenyltransferase"/>
    <property type="match status" value="1"/>
</dbReference>
<dbReference type="GeneID" id="66115919"/>
<evidence type="ECO:0000256" key="5">
    <source>
        <dbReference type="ARBA" id="ARBA00022692"/>
    </source>
</evidence>
<dbReference type="GO" id="GO:0006744">
    <property type="term" value="P:ubiquinone biosynthetic process"/>
    <property type="evidence" value="ECO:0007669"/>
    <property type="project" value="UniProtKB-UniRule"/>
</dbReference>
<dbReference type="GO" id="GO:0008412">
    <property type="term" value="F:4-hydroxybenzoate polyprenyltransferase activity"/>
    <property type="evidence" value="ECO:0007669"/>
    <property type="project" value="UniProtKB-EC"/>
</dbReference>
<feature type="transmembrane region" description="Helical" evidence="10">
    <location>
        <begin position="181"/>
        <end position="203"/>
    </location>
</feature>
<protein>
    <recommendedName>
        <fullName evidence="10">4-hydroxybenzoate polyprenyltransferase, mitochondrial</fullName>
        <shortName evidence="10">4-HB polyprenyltransferase</shortName>
        <ecNumber evidence="10">2.5.1.39</ecNumber>
    </recommendedName>
    <alternativeName>
        <fullName evidence="10">4-hydroxybenzoate hexaprenyltransferase</fullName>
    </alternativeName>
    <alternativeName>
        <fullName evidence="10">Para-hydroxybenzoate--polyprenyltransferase</fullName>
        <shortName evidence="10">PHB:PPT</shortName>
        <shortName evidence="10">PHB:polyprenyltransferase</shortName>
    </alternativeName>
</protein>
<dbReference type="PROSITE" id="PS00943">
    <property type="entry name" value="UBIA"/>
    <property type="match status" value="1"/>
</dbReference>
<dbReference type="AlphaFoldDB" id="A0A9P7V665"/>
<evidence type="ECO:0000256" key="10">
    <source>
        <dbReference type="HAMAP-Rule" id="MF_03189"/>
    </source>
</evidence>
<dbReference type="InterPro" id="IPR039653">
    <property type="entry name" value="Prenyltransferase"/>
</dbReference>
<dbReference type="GO" id="GO:0005743">
    <property type="term" value="C:mitochondrial inner membrane"/>
    <property type="evidence" value="ECO:0007669"/>
    <property type="project" value="UniProtKB-SubCell"/>
</dbReference>
<dbReference type="PANTHER" id="PTHR11048">
    <property type="entry name" value="PRENYLTRANSFERASES"/>
    <property type="match status" value="1"/>
</dbReference>
<comment type="cofactor">
    <cofactor evidence="1 10">
        <name>Mg(2+)</name>
        <dbReference type="ChEBI" id="CHEBI:18420"/>
    </cofactor>
</comment>
<dbReference type="Proteomes" id="UP000790833">
    <property type="component" value="Unassembled WGS sequence"/>
</dbReference>
<dbReference type="NCBIfam" id="TIGR01474">
    <property type="entry name" value="ubiA_proteo"/>
    <property type="match status" value="1"/>
</dbReference>
<feature type="transmembrane region" description="Helical" evidence="10">
    <location>
        <begin position="209"/>
        <end position="225"/>
    </location>
</feature>
<dbReference type="FunFam" id="1.10.357.140:FF:000003">
    <property type="entry name" value="4-hydroxybenzoate polyprenyltransferase, mitochondrial"/>
    <property type="match status" value="1"/>
</dbReference>
<name>A0A9P7V665_9ASCO</name>
<feature type="compositionally biased region" description="Polar residues" evidence="11">
    <location>
        <begin position="46"/>
        <end position="56"/>
    </location>
</feature>
<evidence type="ECO:0000256" key="7">
    <source>
        <dbReference type="ARBA" id="ARBA00023136"/>
    </source>
</evidence>
<dbReference type="RefSeq" id="XP_043047490.1">
    <property type="nucleotide sequence ID" value="XM_043193303.1"/>
</dbReference>
<keyword evidence="10" id="KW-0496">Mitochondrion</keyword>
<dbReference type="InterPro" id="IPR006370">
    <property type="entry name" value="HB_polyprenyltransferase-like"/>
</dbReference>
<dbReference type="GO" id="GO:0008299">
    <property type="term" value="P:isoprenoid biosynthetic process"/>
    <property type="evidence" value="ECO:0007669"/>
    <property type="project" value="UniProtKB-UniRule"/>
</dbReference>
<evidence type="ECO:0000256" key="9">
    <source>
        <dbReference type="ARBA" id="ARBA00058997"/>
    </source>
</evidence>
<dbReference type="InterPro" id="IPR000537">
    <property type="entry name" value="UbiA_prenyltransferase"/>
</dbReference>
<dbReference type="Gene3D" id="1.10.357.140">
    <property type="entry name" value="UbiA prenyltransferase"/>
    <property type="match status" value="1"/>
</dbReference>
<accession>A0A9P7V665</accession>
<dbReference type="Gene3D" id="1.20.120.1780">
    <property type="entry name" value="UbiA prenyltransferase"/>
    <property type="match status" value="1"/>
</dbReference>
<feature type="transmembrane region" description="Helical" evidence="10">
    <location>
        <begin position="316"/>
        <end position="337"/>
    </location>
</feature>
<keyword evidence="10" id="KW-0414">Isoprene biosynthesis</keyword>
<keyword evidence="7 10" id="KW-0472">Membrane</keyword>
<comment type="similarity">
    <text evidence="3 10">Belongs to the UbiA prenyltransferase family.</text>
</comment>
<comment type="pathway">
    <text evidence="10">Cofactor biosynthesis; ubiquinone biosynthesis.</text>
</comment>
<evidence type="ECO:0000256" key="8">
    <source>
        <dbReference type="ARBA" id="ARBA00052313"/>
    </source>
</evidence>
<dbReference type="InterPro" id="IPR044878">
    <property type="entry name" value="UbiA_sf"/>
</dbReference>
<keyword evidence="4 10" id="KW-0808">Transferase</keyword>
<feature type="region of interest" description="Disordered" evidence="11">
    <location>
        <begin position="37"/>
        <end position="62"/>
    </location>
</feature>